<evidence type="ECO:0000259" key="5">
    <source>
        <dbReference type="Pfam" id="PF00551"/>
    </source>
</evidence>
<dbReference type="PANTHER" id="PTHR11138">
    <property type="entry name" value="METHIONYL-TRNA FORMYLTRANSFERASE"/>
    <property type="match status" value="1"/>
</dbReference>
<dbReference type="EMBL" id="LXTC01000002">
    <property type="protein sequence ID" value="OBA21905.1"/>
    <property type="molecule type" value="Genomic_DNA"/>
</dbReference>
<dbReference type="Gene3D" id="3.40.50.12230">
    <property type="match status" value="1"/>
</dbReference>
<sequence>MPSGLRIAFFGLDLFSVASLRKLAELHRSRPGLISSLDVYTRSIKPTGRNLKQFVDLPIGTYALGNGLRVFRVDSSAEIVASALPQNYDLAVAVSYGKLIPGKFLASLRYGGLNVHPSLLPKFSGSSPIQHALMEDCKSTGVTVQTLHPTKFDHGDIICQSEEVEILNDDKFVSLQEKLATVGADLLADVVYSGSYTNPPHFQSLEQYSLAPKLSPAKSEVKWGQMSSRQVRRLNDALGPLHSYKYVDILKKKKPLQGNFKVILDDIHELLTCAELDSLSTPGTFTLSADGLVVKTSDSYVSVKKLKFQYCGLESPAEFMKNLKKRSGTTACQFISSDASSL</sequence>
<keyword evidence="3 7" id="KW-0808">Transferase</keyword>
<dbReference type="RefSeq" id="XP_018712401.1">
    <property type="nucleotide sequence ID" value="XM_018857148.1"/>
</dbReference>
<evidence type="ECO:0000313" key="8">
    <source>
        <dbReference type="Proteomes" id="UP000092555"/>
    </source>
</evidence>
<reference evidence="7 8" key="1">
    <citation type="submission" date="2016-05" db="EMBL/GenBank/DDBJ databases">
        <title>Comparative genomics of biotechnologically important yeasts.</title>
        <authorList>
            <consortium name="DOE Joint Genome Institute"/>
            <person name="Riley R."/>
            <person name="Haridas S."/>
            <person name="Wolfe K.H."/>
            <person name="Lopes M.R."/>
            <person name="Hittinger C.T."/>
            <person name="Goker M."/>
            <person name="Salamov A."/>
            <person name="Wisecaver J."/>
            <person name="Long T.M."/>
            <person name="Aerts A.L."/>
            <person name="Barry K."/>
            <person name="Choi C."/>
            <person name="Clum A."/>
            <person name="Coughlan A.Y."/>
            <person name="Deshpande S."/>
            <person name="Douglass A.P."/>
            <person name="Hanson S.J."/>
            <person name="Klenk H.-P."/>
            <person name="LaButti K."/>
            <person name="Lapidus A."/>
            <person name="Lindquist E."/>
            <person name="Lipzen A."/>
            <person name="Meier-kolthoff J.P."/>
            <person name="Ohm R.A."/>
            <person name="Otillar R.P."/>
            <person name="Pangilinan J."/>
            <person name="Peng Y."/>
            <person name="Rokas A."/>
            <person name="Rosa C.A."/>
            <person name="Scheuner C."/>
            <person name="Sibirny A.A."/>
            <person name="Slot J.C."/>
            <person name="Stielow J.B."/>
            <person name="Sun H."/>
            <person name="Kurtzman C.P."/>
            <person name="Blackwell M."/>
            <person name="Grigoriev I.V."/>
            <person name="Jeffries T.W."/>
        </authorList>
    </citation>
    <scope>NUCLEOTIDE SEQUENCE [LARGE SCALE GENOMIC DNA]</scope>
    <source>
        <strain evidence="7 8">NRRL YB-4993</strain>
    </source>
</reference>
<organism evidence="7 8">
    <name type="scientific">Metschnikowia bicuspidata var. bicuspidata NRRL YB-4993</name>
    <dbReference type="NCBI Taxonomy" id="869754"/>
    <lineage>
        <taxon>Eukaryota</taxon>
        <taxon>Fungi</taxon>
        <taxon>Dikarya</taxon>
        <taxon>Ascomycota</taxon>
        <taxon>Saccharomycotina</taxon>
        <taxon>Pichiomycetes</taxon>
        <taxon>Metschnikowiaceae</taxon>
        <taxon>Metschnikowia</taxon>
    </lineage>
</organism>
<dbReference type="InterPro" id="IPR002376">
    <property type="entry name" value="Formyl_transf_N"/>
</dbReference>
<comment type="caution">
    <text evidence="7">The sequence shown here is derived from an EMBL/GenBank/DDBJ whole genome shotgun (WGS) entry which is preliminary data.</text>
</comment>
<dbReference type="InterPro" id="IPR041711">
    <property type="entry name" value="Met-tRNA-FMT_N"/>
</dbReference>
<dbReference type="InterPro" id="IPR036477">
    <property type="entry name" value="Formyl_transf_N_sf"/>
</dbReference>
<dbReference type="EC" id="2.1.2.9" evidence="2"/>
<protein>
    <recommendedName>
        <fullName evidence="2">methionyl-tRNA formyltransferase</fullName>
        <ecNumber evidence="2">2.1.2.9</ecNumber>
    </recommendedName>
</protein>
<dbReference type="GeneID" id="30030124"/>
<keyword evidence="8" id="KW-1185">Reference proteome</keyword>
<keyword evidence="4" id="KW-0648">Protein biosynthesis</keyword>
<dbReference type="AlphaFoldDB" id="A0A1A0HD60"/>
<proteinExistence type="inferred from homology"/>
<evidence type="ECO:0000313" key="7">
    <source>
        <dbReference type="EMBL" id="OBA21905.1"/>
    </source>
</evidence>
<evidence type="ECO:0000256" key="2">
    <source>
        <dbReference type="ARBA" id="ARBA00012261"/>
    </source>
</evidence>
<comment type="similarity">
    <text evidence="1">Belongs to the Fmt family.</text>
</comment>
<dbReference type="Pfam" id="PF02911">
    <property type="entry name" value="Formyl_trans_C"/>
    <property type="match status" value="1"/>
</dbReference>
<gene>
    <name evidence="7" type="ORF">METBIDRAFT_39511</name>
</gene>
<dbReference type="GO" id="GO:0004479">
    <property type="term" value="F:methionyl-tRNA formyltransferase activity"/>
    <property type="evidence" value="ECO:0007669"/>
    <property type="project" value="UniProtKB-EC"/>
</dbReference>
<feature type="domain" description="Formyl transferase C-terminal" evidence="6">
    <location>
        <begin position="213"/>
        <end position="321"/>
    </location>
</feature>
<dbReference type="OrthoDB" id="10268103at2759"/>
<accession>A0A1A0HD60</accession>
<name>A0A1A0HD60_9ASCO</name>
<dbReference type="Pfam" id="PF00551">
    <property type="entry name" value="Formyl_trans_N"/>
    <property type="match status" value="1"/>
</dbReference>
<evidence type="ECO:0000256" key="1">
    <source>
        <dbReference type="ARBA" id="ARBA00010699"/>
    </source>
</evidence>
<dbReference type="STRING" id="869754.A0A1A0HD60"/>
<evidence type="ECO:0000259" key="6">
    <source>
        <dbReference type="Pfam" id="PF02911"/>
    </source>
</evidence>
<dbReference type="PANTHER" id="PTHR11138:SF5">
    <property type="entry name" value="METHIONYL-TRNA FORMYLTRANSFERASE, MITOCHONDRIAL"/>
    <property type="match status" value="1"/>
</dbReference>
<evidence type="ECO:0000256" key="3">
    <source>
        <dbReference type="ARBA" id="ARBA00022679"/>
    </source>
</evidence>
<feature type="domain" description="Formyl transferase N-terminal" evidence="5">
    <location>
        <begin position="34"/>
        <end position="191"/>
    </location>
</feature>
<dbReference type="Proteomes" id="UP000092555">
    <property type="component" value="Unassembled WGS sequence"/>
</dbReference>
<dbReference type="SUPFAM" id="SSF53328">
    <property type="entry name" value="Formyltransferase"/>
    <property type="match status" value="1"/>
</dbReference>
<dbReference type="InterPro" id="IPR005793">
    <property type="entry name" value="Formyl_trans_C"/>
</dbReference>
<evidence type="ECO:0000256" key="4">
    <source>
        <dbReference type="ARBA" id="ARBA00022917"/>
    </source>
</evidence>
<dbReference type="CDD" id="cd08646">
    <property type="entry name" value="FMT_core_Met-tRNA-FMT_N"/>
    <property type="match status" value="1"/>
</dbReference>
<dbReference type="GO" id="GO:0005739">
    <property type="term" value="C:mitochondrion"/>
    <property type="evidence" value="ECO:0007669"/>
    <property type="project" value="EnsemblFungi"/>
</dbReference>